<dbReference type="GO" id="GO:0008168">
    <property type="term" value="F:methyltransferase activity"/>
    <property type="evidence" value="ECO:0007669"/>
    <property type="project" value="UniProtKB-KW"/>
</dbReference>
<dbReference type="InterPro" id="IPR029063">
    <property type="entry name" value="SAM-dependent_MTases_sf"/>
</dbReference>
<dbReference type="EMBL" id="CP003221">
    <property type="protein sequence ID" value="EGJ48400.1"/>
    <property type="molecule type" value="Genomic_DNA"/>
</dbReference>
<dbReference type="HOGENOM" id="CLU_086922_0_0_7"/>
<organism evidence="3 4">
    <name type="scientific">Desulfocurvibacter africanus subsp. africanus str. Walvis Bay</name>
    <dbReference type="NCBI Taxonomy" id="690850"/>
    <lineage>
        <taxon>Bacteria</taxon>
        <taxon>Pseudomonadati</taxon>
        <taxon>Thermodesulfobacteriota</taxon>
        <taxon>Desulfovibrionia</taxon>
        <taxon>Desulfovibrionales</taxon>
        <taxon>Desulfovibrionaceae</taxon>
        <taxon>Desulfocurvibacter</taxon>
    </lineage>
</organism>
<dbReference type="PANTHER" id="PTHR43861">
    <property type="entry name" value="TRANS-ACONITATE 2-METHYLTRANSFERASE-RELATED"/>
    <property type="match status" value="1"/>
</dbReference>
<name>F3YV82_DESAF</name>
<dbReference type="eggNOG" id="COG2226">
    <property type="taxonomic scope" value="Bacteria"/>
</dbReference>
<dbReference type="Proteomes" id="UP000007844">
    <property type="component" value="Chromosome"/>
</dbReference>
<gene>
    <name evidence="3" type="ORF">Desaf_0035</name>
</gene>
<evidence type="ECO:0000313" key="3">
    <source>
        <dbReference type="EMBL" id="EGJ48400.1"/>
    </source>
</evidence>
<dbReference type="KEGG" id="daf:Desaf_0035"/>
<dbReference type="RefSeq" id="WP_014258278.1">
    <property type="nucleotide sequence ID" value="NC_016629.1"/>
</dbReference>
<evidence type="ECO:0000313" key="4">
    <source>
        <dbReference type="Proteomes" id="UP000007844"/>
    </source>
</evidence>
<feature type="domain" description="Methyltransferase" evidence="2">
    <location>
        <begin position="52"/>
        <end position="148"/>
    </location>
</feature>
<dbReference type="Pfam" id="PF13649">
    <property type="entry name" value="Methyltransf_25"/>
    <property type="match status" value="1"/>
</dbReference>
<keyword evidence="3" id="KW-0489">Methyltransferase</keyword>
<keyword evidence="4" id="KW-1185">Reference proteome</keyword>
<accession>F3YV82</accession>
<evidence type="ECO:0000259" key="2">
    <source>
        <dbReference type="Pfam" id="PF13649"/>
    </source>
</evidence>
<dbReference type="GO" id="GO:0032259">
    <property type="term" value="P:methylation"/>
    <property type="evidence" value="ECO:0007669"/>
    <property type="project" value="UniProtKB-KW"/>
</dbReference>
<keyword evidence="1 3" id="KW-0808">Transferase</keyword>
<reference evidence="3 4" key="1">
    <citation type="journal article" date="2011" name="J. Bacteriol.">
        <title>Genome sequence of the mercury-methylating and pleomorphic Desulfovibrio africanus Strain Walvis Bay.</title>
        <authorList>
            <person name="Brown S.D."/>
            <person name="Wall J.D."/>
            <person name="Kucken A.M."/>
            <person name="Gilmour C.C."/>
            <person name="Podar M."/>
            <person name="Brandt C.C."/>
            <person name="Teshima H."/>
            <person name="Detter J.C."/>
            <person name="Han C.S."/>
            <person name="Land M.L."/>
            <person name="Lucas S."/>
            <person name="Han J."/>
            <person name="Pennacchio L."/>
            <person name="Nolan M."/>
            <person name="Pitluck S."/>
            <person name="Woyke T."/>
            <person name="Goodwin L."/>
            <person name="Palumbo A.V."/>
            <person name="Elias D.A."/>
        </authorList>
    </citation>
    <scope>NUCLEOTIDE SEQUENCE [LARGE SCALE GENOMIC DNA]</scope>
    <source>
        <strain evidence="3 4">Walvis Bay</strain>
    </source>
</reference>
<protein>
    <submittedName>
        <fullName evidence="3">Methyltransferase type 11</fullName>
    </submittedName>
</protein>
<dbReference type="STRING" id="690850.Desaf_0035"/>
<proteinExistence type="predicted"/>
<dbReference type="AlphaFoldDB" id="F3YV82"/>
<dbReference type="InterPro" id="IPR041698">
    <property type="entry name" value="Methyltransf_25"/>
</dbReference>
<evidence type="ECO:0000256" key="1">
    <source>
        <dbReference type="ARBA" id="ARBA00022679"/>
    </source>
</evidence>
<sequence length="211" mass="24102">MSFCAIQDLQGYYRLHAHLYDATRWSFLFGRQDLLRMAVAAMGRDSVRDVRILEVGCGTGRNLVSLAKLFPRARVTGLDLCAPMLRRAVSKAVRSRTARIRLVQAPYGLEAMPQESCDLVLFSYALSMFNPGLEQALDTARQHLRPGGRVAVVDFRRTGVGLFQRWMALNHVRMDDHLLPVLRERFAPEREETRLAYAGLWEYCLFLGRKV</sequence>
<dbReference type="CDD" id="cd02440">
    <property type="entry name" value="AdoMet_MTases"/>
    <property type="match status" value="1"/>
</dbReference>
<dbReference type="SUPFAM" id="SSF53335">
    <property type="entry name" value="S-adenosyl-L-methionine-dependent methyltransferases"/>
    <property type="match status" value="1"/>
</dbReference>
<dbReference type="Gene3D" id="3.40.50.150">
    <property type="entry name" value="Vaccinia Virus protein VP39"/>
    <property type="match status" value="1"/>
</dbReference>